<feature type="domain" description="Polysaccharide pyruvyl transferase" evidence="1">
    <location>
        <begin position="39"/>
        <end position="304"/>
    </location>
</feature>
<organism evidence="2 3">
    <name type="scientific">Halobacillus litoralis</name>
    <dbReference type="NCBI Taxonomy" id="45668"/>
    <lineage>
        <taxon>Bacteria</taxon>
        <taxon>Bacillati</taxon>
        <taxon>Bacillota</taxon>
        <taxon>Bacilli</taxon>
        <taxon>Bacillales</taxon>
        <taxon>Bacillaceae</taxon>
        <taxon>Halobacillus</taxon>
    </lineage>
</organism>
<dbReference type="EMBL" id="WMFA01000003">
    <property type="protein sequence ID" value="MYL71299.1"/>
    <property type="molecule type" value="Genomic_DNA"/>
</dbReference>
<evidence type="ECO:0000313" key="2">
    <source>
        <dbReference type="EMBL" id="MYL71299.1"/>
    </source>
</evidence>
<dbReference type="AlphaFoldDB" id="A0A845FBP7"/>
<accession>A0A845FBP7</accession>
<protein>
    <recommendedName>
        <fullName evidence="1">Polysaccharide pyruvyl transferase domain-containing protein</fullName>
    </recommendedName>
</protein>
<sequence length="392" mass="44768">MNSSAYIKIVMKRQGTVRKEGDLMTYLVLSTFPANGSGNSGDAFITQSLIQLIRNVKGNPLIDTRRLAEEDVDQVEDFDKYKAVIFAGFAPRIEGTGVAPKYRNRYFKEAVKRSIPVFVFGSGWTVYPGTKGQSRLLQLDDVEKDQLVRTFGYADGPLQQNVLSTRDHPTDQLLMNNGVKTYGTVGDCALFDINQLFAKPELPDEIKKVAVSMPHNPPHFVYAYELAKKIKQEFSCHVSITLHSRWSKKRRALWKHNDIPLVDLSGDANHLSYYKDCDLHVGFRLHGHIWFLRNRKPSLLLGEDGRGYGHLQTFRGLGDSVVPAHYLKDKPRMIHIHDPMYQTMKTSFPDFDPLQMVKEEILSGYPVTKRTLKTIDRLWVNKMEPLLQMLPD</sequence>
<comment type="caution">
    <text evidence="2">The sequence shown here is derived from an EMBL/GenBank/DDBJ whole genome shotgun (WGS) entry which is preliminary data.</text>
</comment>
<dbReference type="Pfam" id="PF04230">
    <property type="entry name" value="PS_pyruv_trans"/>
    <property type="match status" value="1"/>
</dbReference>
<evidence type="ECO:0000313" key="3">
    <source>
        <dbReference type="Proteomes" id="UP000450457"/>
    </source>
</evidence>
<dbReference type="InterPro" id="IPR007345">
    <property type="entry name" value="Polysacch_pyruvyl_Trfase"/>
</dbReference>
<reference evidence="2 3" key="1">
    <citation type="submission" date="2019-11" db="EMBL/GenBank/DDBJ databases">
        <title>Genome sequences of 17 halophilic strains isolated from different environments.</title>
        <authorList>
            <person name="Furrow R.E."/>
        </authorList>
    </citation>
    <scope>NUCLEOTIDE SEQUENCE [LARGE SCALE GENOMIC DNA]</scope>
    <source>
        <strain evidence="2 3">SL-4</strain>
    </source>
</reference>
<proteinExistence type="predicted"/>
<name>A0A845FBP7_9BACI</name>
<dbReference type="Proteomes" id="UP000450457">
    <property type="component" value="Unassembled WGS sequence"/>
</dbReference>
<gene>
    <name evidence="2" type="ORF">GLW00_10560</name>
</gene>
<evidence type="ECO:0000259" key="1">
    <source>
        <dbReference type="Pfam" id="PF04230"/>
    </source>
</evidence>